<dbReference type="AlphaFoldDB" id="A0AAW8TGL1"/>
<evidence type="ECO:0000256" key="1">
    <source>
        <dbReference type="SAM" id="Phobius"/>
    </source>
</evidence>
<dbReference type="Gene3D" id="1.20.144.10">
    <property type="entry name" value="Phosphatidic acid phosphatase type 2/haloperoxidase"/>
    <property type="match status" value="1"/>
</dbReference>
<sequence>MITELDKIVATVFGFQGKYKAVILASKLISFLGLELAIVYEIIICLKTIIFKKKYRLGLDLIILLSSIVIALVIKELVARPRPNVSQMMVKESGYSFPSIHTLVITVVVTLNFYDKSKMNKIRNFFLILVGVISIILVALSRITLRVHYFSDTLASIFLGIFLVFQFKNFNKYISKNKTINN</sequence>
<dbReference type="EMBL" id="JARPXL010000021">
    <property type="protein sequence ID" value="MDT2545968.1"/>
    <property type="molecule type" value="Genomic_DNA"/>
</dbReference>
<keyword evidence="1" id="KW-0472">Membrane</keyword>
<dbReference type="PANTHER" id="PTHR14969:SF13">
    <property type="entry name" value="AT30094P"/>
    <property type="match status" value="1"/>
</dbReference>
<reference evidence="3" key="1">
    <citation type="submission" date="2023-03" db="EMBL/GenBank/DDBJ databases">
        <authorList>
            <person name="Shen W."/>
            <person name="Cai J."/>
        </authorList>
    </citation>
    <scope>NUCLEOTIDE SEQUENCE</scope>
    <source>
        <strain evidence="3">Y15</strain>
    </source>
</reference>
<keyword evidence="1" id="KW-0812">Transmembrane</keyword>
<keyword evidence="1" id="KW-1133">Transmembrane helix</keyword>
<dbReference type="SMART" id="SM00014">
    <property type="entry name" value="acidPPc"/>
    <property type="match status" value="1"/>
</dbReference>
<accession>A0AAW8TGL1</accession>
<gene>
    <name evidence="3" type="ORF">P7D69_16585</name>
</gene>
<feature type="domain" description="Phosphatidic acid phosphatase type 2/haloperoxidase" evidence="2">
    <location>
        <begin position="57"/>
        <end position="168"/>
    </location>
</feature>
<protein>
    <submittedName>
        <fullName evidence="3">Phosphatase PAP2 family protein</fullName>
    </submittedName>
</protein>
<name>A0AAW8TGL1_9ENTE</name>
<dbReference type="Pfam" id="PF01569">
    <property type="entry name" value="PAP2"/>
    <property type="match status" value="1"/>
</dbReference>
<feature type="transmembrane region" description="Helical" evidence="1">
    <location>
        <begin position="94"/>
        <end position="113"/>
    </location>
</feature>
<organism evidence="3 4">
    <name type="scientific">Enterococcus raffinosus</name>
    <dbReference type="NCBI Taxonomy" id="71452"/>
    <lineage>
        <taxon>Bacteria</taxon>
        <taxon>Bacillati</taxon>
        <taxon>Bacillota</taxon>
        <taxon>Bacilli</taxon>
        <taxon>Lactobacillales</taxon>
        <taxon>Enterococcaceae</taxon>
        <taxon>Enterococcus</taxon>
    </lineage>
</organism>
<proteinExistence type="predicted"/>
<dbReference type="Proteomes" id="UP001254770">
    <property type="component" value="Unassembled WGS sequence"/>
</dbReference>
<feature type="transmembrane region" description="Helical" evidence="1">
    <location>
        <begin position="125"/>
        <end position="143"/>
    </location>
</feature>
<feature type="transmembrane region" description="Helical" evidence="1">
    <location>
        <begin position="28"/>
        <end position="50"/>
    </location>
</feature>
<dbReference type="InterPro" id="IPR036938">
    <property type="entry name" value="PAP2/HPO_sf"/>
</dbReference>
<evidence type="ECO:0000313" key="3">
    <source>
        <dbReference type="EMBL" id="MDT2545968.1"/>
    </source>
</evidence>
<evidence type="ECO:0000313" key="4">
    <source>
        <dbReference type="Proteomes" id="UP001254770"/>
    </source>
</evidence>
<dbReference type="InterPro" id="IPR000326">
    <property type="entry name" value="PAP2/HPO"/>
</dbReference>
<feature type="transmembrane region" description="Helical" evidence="1">
    <location>
        <begin position="57"/>
        <end position="74"/>
    </location>
</feature>
<feature type="transmembrane region" description="Helical" evidence="1">
    <location>
        <begin position="149"/>
        <end position="167"/>
    </location>
</feature>
<dbReference type="SUPFAM" id="SSF48317">
    <property type="entry name" value="Acid phosphatase/Vanadium-dependent haloperoxidase"/>
    <property type="match status" value="1"/>
</dbReference>
<dbReference type="PANTHER" id="PTHR14969">
    <property type="entry name" value="SPHINGOSINE-1-PHOSPHATE PHOSPHOHYDROLASE"/>
    <property type="match status" value="1"/>
</dbReference>
<comment type="caution">
    <text evidence="3">The sequence shown here is derived from an EMBL/GenBank/DDBJ whole genome shotgun (WGS) entry which is preliminary data.</text>
</comment>
<evidence type="ECO:0000259" key="2">
    <source>
        <dbReference type="SMART" id="SM00014"/>
    </source>
</evidence>
<dbReference type="RefSeq" id="WP_222227525.1">
    <property type="nucleotide sequence ID" value="NZ_CP081847.1"/>
</dbReference>